<keyword evidence="3" id="KW-1185">Reference proteome</keyword>
<dbReference type="AlphaFoldDB" id="A0A4C1YZ49"/>
<evidence type="ECO:0000313" key="2">
    <source>
        <dbReference type="EMBL" id="GBP81596.1"/>
    </source>
</evidence>
<feature type="region of interest" description="Disordered" evidence="1">
    <location>
        <begin position="25"/>
        <end position="55"/>
    </location>
</feature>
<feature type="compositionally biased region" description="Basic and acidic residues" evidence="1">
    <location>
        <begin position="25"/>
        <end position="35"/>
    </location>
</feature>
<evidence type="ECO:0000256" key="1">
    <source>
        <dbReference type="SAM" id="MobiDB-lite"/>
    </source>
</evidence>
<comment type="caution">
    <text evidence="2">The sequence shown here is derived from an EMBL/GenBank/DDBJ whole genome shotgun (WGS) entry which is preliminary data.</text>
</comment>
<sequence>MIGSFYPTRLYLRVFKEEIRVFRRNKNEKTGRTRLEASLPRNLPHHSDISSSSGRFLPCSRVRLPDLLQSGERASSAQSALHEKRTLPGVNTLSADSRRAAARPPARPPPRARAAPAAARAARAPHALR</sequence>
<evidence type="ECO:0000313" key="3">
    <source>
        <dbReference type="Proteomes" id="UP000299102"/>
    </source>
</evidence>
<feature type="region of interest" description="Disordered" evidence="1">
    <location>
        <begin position="70"/>
        <end position="129"/>
    </location>
</feature>
<protein>
    <submittedName>
        <fullName evidence="2">Uncharacterized protein</fullName>
    </submittedName>
</protein>
<dbReference type="EMBL" id="BGZK01001519">
    <property type="protein sequence ID" value="GBP81596.1"/>
    <property type="molecule type" value="Genomic_DNA"/>
</dbReference>
<dbReference type="Proteomes" id="UP000299102">
    <property type="component" value="Unassembled WGS sequence"/>
</dbReference>
<gene>
    <name evidence="2" type="ORF">EVAR_62083_1</name>
</gene>
<organism evidence="2 3">
    <name type="scientific">Eumeta variegata</name>
    <name type="common">Bagworm moth</name>
    <name type="synonym">Eumeta japonica</name>
    <dbReference type="NCBI Taxonomy" id="151549"/>
    <lineage>
        <taxon>Eukaryota</taxon>
        <taxon>Metazoa</taxon>
        <taxon>Ecdysozoa</taxon>
        <taxon>Arthropoda</taxon>
        <taxon>Hexapoda</taxon>
        <taxon>Insecta</taxon>
        <taxon>Pterygota</taxon>
        <taxon>Neoptera</taxon>
        <taxon>Endopterygota</taxon>
        <taxon>Lepidoptera</taxon>
        <taxon>Glossata</taxon>
        <taxon>Ditrysia</taxon>
        <taxon>Tineoidea</taxon>
        <taxon>Psychidae</taxon>
        <taxon>Oiketicinae</taxon>
        <taxon>Eumeta</taxon>
    </lineage>
</organism>
<reference evidence="2 3" key="1">
    <citation type="journal article" date="2019" name="Commun. Biol.">
        <title>The bagworm genome reveals a unique fibroin gene that provides high tensile strength.</title>
        <authorList>
            <person name="Kono N."/>
            <person name="Nakamura H."/>
            <person name="Ohtoshi R."/>
            <person name="Tomita M."/>
            <person name="Numata K."/>
            <person name="Arakawa K."/>
        </authorList>
    </citation>
    <scope>NUCLEOTIDE SEQUENCE [LARGE SCALE GENOMIC DNA]</scope>
</reference>
<accession>A0A4C1YZ49</accession>
<feature type="compositionally biased region" description="Low complexity" evidence="1">
    <location>
        <begin position="112"/>
        <end position="129"/>
    </location>
</feature>
<proteinExistence type="predicted"/>
<name>A0A4C1YZ49_EUMVA</name>